<evidence type="ECO:0000313" key="4">
    <source>
        <dbReference type="Proteomes" id="UP000332933"/>
    </source>
</evidence>
<feature type="region of interest" description="Disordered" evidence="1">
    <location>
        <begin position="189"/>
        <end position="255"/>
    </location>
</feature>
<gene>
    <name evidence="3" type="primary">Aste57867_3014</name>
    <name evidence="2" type="ORF">As57867_003005</name>
    <name evidence="3" type="ORF">ASTE57867_3014</name>
</gene>
<evidence type="ECO:0000313" key="3">
    <source>
        <dbReference type="EMBL" id="VFT80194.1"/>
    </source>
</evidence>
<name>A0A485KD46_9STRA</name>
<dbReference type="Proteomes" id="UP000332933">
    <property type="component" value="Unassembled WGS sequence"/>
</dbReference>
<evidence type="ECO:0000256" key="1">
    <source>
        <dbReference type="SAM" id="MobiDB-lite"/>
    </source>
</evidence>
<accession>A0A485KD46</accession>
<protein>
    <submittedName>
        <fullName evidence="3">Aste57867_3014 protein</fullName>
    </submittedName>
</protein>
<reference evidence="3 4" key="1">
    <citation type="submission" date="2019-03" db="EMBL/GenBank/DDBJ databases">
        <authorList>
            <person name="Gaulin E."/>
            <person name="Dumas B."/>
        </authorList>
    </citation>
    <scope>NUCLEOTIDE SEQUENCE [LARGE SCALE GENOMIC DNA]</scope>
    <source>
        <strain evidence="3">CBS 568.67</strain>
    </source>
</reference>
<sequence length="547" mass="61332">MFHARAGPPAQTKKKKKKQPDPAELRRKAALYNLGNHASFPTTRTPTQRHRHAIQALLDQEAARTPVIASASPGYIGGRPATTHVGFVKDLQTTVPNTDTRIESKKGSLEWKLGHSNSTSSFKMSAAGIDGLLEPSDATREVLAVTCPTEGFQSLLIAYPPAPVASVAKSLVEPAQDWSKRFEAHPVTSHYNKCTPGAWQSSNTRPESNNHEEPSVPPNSPHRTTPKQKTTHEPLNAIPLRHPESDPPTKPTYKVPPQTVDHFLRQAQKAERGYQAAQARIDAHKNPTLMYSLPINTPSRSYRLGLESLASNAADEITHKKSSTTRPKSAAHLMKNVIKVAGAKMRPKTARMAYLKTSTVCCMDTPEHNTMEEYAGKIEKEKERRRNITTRKHALHKIVRYDSLGERSIEFVFNSLKCHALENVPPHLRVQYEEMDIETYMKLADEVEEENPYLSAKPEHPSYDAGWDSLSLGLLWVDRSQFSSSLQCLKLAKSDTNLLFNVLDFDVRHKIEIGQVCREVRTLQMAKFNKHYPDLMLSGSRTKLRVD</sequence>
<dbReference type="EMBL" id="VJMH01000454">
    <property type="protein sequence ID" value="KAF0716132.1"/>
    <property type="molecule type" value="Genomic_DNA"/>
</dbReference>
<organism evidence="3 4">
    <name type="scientific">Aphanomyces stellatus</name>
    <dbReference type="NCBI Taxonomy" id="120398"/>
    <lineage>
        <taxon>Eukaryota</taxon>
        <taxon>Sar</taxon>
        <taxon>Stramenopiles</taxon>
        <taxon>Oomycota</taxon>
        <taxon>Saprolegniomycetes</taxon>
        <taxon>Saprolegniales</taxon>
        <taxon>Verrucalvaceae</taxon>
        <taxon>Aphanomyces</taxon>
    </lineage>
</organism>
<dbReference type="OrthoDB" id="72651at2759"/>
<keyword evidence="4" id="KW-1185">Reference proteome</keyword>
<reference evidence="2" key="2">
    <citation type="submission" date="2019-06" db="EMBL/GenBank/DDBJ databases">
        <title>Genomics analysis of Aphanomyces spp. identifies a new class of oomycete effector associated with host adaptation.</title>
        <authorList>
            <person name="Gaulin E."/>
        </authorList>
    </citation>
    <scope>NUCLEOTIDE SEQUENCE</scope>
    <source>
        <strain evidence="2">CBS 578.67</strain>
    </source>
</reference>
<evidence type="ECO:0000313" key="2">
    <source>
        <dbReference type="EMBL" id="KAF0716132.1"/>
    </source>
</evidence>
<dbReference type="AlphaFoldDB" id="A0A485KD46"/>
<feature type="region of interest" description="Disordered" evidence="1">
    <location>
        <begin position="1"/>
        <end position="23"/>
    </location>
</feature>
<dbReference type="EMBL" id="CAADRA010000454">
    <property type="protein sequence ID" value="VFT80194.1"/>
    <property type="molecule type" value="Genomic_DNA"/>
</dbReference>
<proteinExistence type="predicted"/>
<feature type="compositionally biased region" description="Polar residues" evidence="1">
    <location>
        <begin position="198"/>
        <end position="207"/>
    </location>
</feature>